<sequence length="252" mass="27582">MPIHLGVCLLLSTVFSLTLGSHGFASFINPPNSFRANAAIHVESNREDWLPLVQAENLSSQPPVRKLVVEEGSGDIAKTGSNVEIEYIGTLVGEKDWTSQDVVSCWLSELQGLNHLCDIFLEKDIDGSMLMDQTKLTEDFCMNELGISNKIQAKKLVMAAKRIGNQQIDHPAGTEFDSSIHRGKYFSFILSGGKVIKAMDLAVGSMRVGEKAKLVCRSDYAYGSEGLRSSKGDIIVPPFATLCFDLQLIKAE</sequence>
<accession>A0ABD3N8U4</accession>
<dbReference type="InterPro" id="IPR050689">
    <property type="entry name" value="FKBP-type_PPIase"/>
</dbReference>
<evidence type="ECO:0000313" key="10">
    <source>
        <dbReference type="Proteomes" id="UP001530400"/>
    </source>
</evidence>
<dbReference type="PROSITE" id="PS50059">
    <property type="entry name" value="FKBP_PPIASE"/>
    <property type="match status" value="1"/>
</dbReference>
<feature type="chain" id="PRO_5044801456" description="peptidylprolyl isomerase" evidence="6">
    <location>
        <begin position="21"/>
        <end position="252"/>
    </location>
</feature>
<keyword evidence="3 5" id="KW-0697">Rotamase</keyword>
<organism evidence="9 10">
    <name type="scientific">Cyclotella atomus</name>
    <dbReference type="NCBI Taxonomy" id="382360"/>
    <lineage>
        <taxon>Eukaryota</taxon>
        <taxon>Sar</taxon>
        <taxon>Stramenopiles</taxon>
        <taxon>Ochrophyta</taxon>
        <taxon>Bacillariophyta</taxon>
        <taxon>Coscinodiscophyceae</taxon>
        <taxon>Thalassiosirophycidae</taxon>
        <taxon>Stephanodiscales</taxon>
        <taxon>Stephanodiscaceae</taxon>
        <taxon>Cyclotella</taxon>
    </lineage>
</organism>
<dbReference type="Pfam" id="PF07647">
    <property type="entry name" value="SAM_2"/>
    <property type="match status" value="1"/>
</dbReference>
<dbReference type="PROSITE" id="PS50105">
    <property type="entry name" value="SAM_DOMAIN"/>
    <property type="match status" value="1"/>
</dbReference>
<evidence type="ECO:0000256" key="2">
    <source>
        <dbReference type="ARBA" id="ARBA00013194"/>
    </source>
</evidence>
<comment type="caution">
    <text evidence="9">The sequence shown here is derived from an EMBL/GenBank/DDBJ whole genome shotgun (WGS) entry which is preliminary data.</text>
</comment>
<keyword evidence="4 5" id="KW-0413">Isomerase</keyword>
<proteinExistence type="predicted"/>
<evidence type="ECO:0000313" key="9">
    <source>
        <dbReference type="EMBL" id="KAL3772518.1"/>
    </source>
</evidence>
<dbReference type="InterPro" id="IPR001179">
    <property type="entry name" value="PPIase_FKBP_dom"/>
</dbReference>
<gene>
    <name evidence="9" type="ORF">ACHAWO_002520</name>
</gene>
<reference evidence="9 10" key="1">
    <citation type="submission" date="2024-10" db="EMBL/GenBank/DDBJ databases">
        <title>Updated reference genomes for cyclostephanoid diatoms.</title>
        <authorList>
            <person name="Roberts W.R."/>
            <person name="Alverson A.J."/>
        </authorList>
    </citation>
    <scope>NUCLEOTIDE SEQUENCE [LARGE SCALE GENOMIC DNA]</scope>
    <source>
        <strain evidence="9 10">AJA010-31</strain>
    </source>
</reference>
<dbReference type="AlphaFoldDB" id="A0ABD3N8U4"/>
<dbReference type="GO" id="GO:0003755">
    <property type="term" value="F:peptidyl-prolyl cis-trans isomerase activity"/>
    <property type="evidence" value="ECO:0007669"/>
    <property type="project" value="UniProtKB-KW"/>
</dbReference>
<evidence type="ECO:0000256" key="1">
    <source>
        <dbReference type="ARBA" id="ARBA00000971"/>
    </source>
</evidence>
<dbReference type="Proteomes" id="UP001530400">
    <property type="component" value="Unassembled WGS sequence"/>
</dbReference>
<keyword evidence="10" id="KW-1185">Reference proteome</keyword>
<dbReference type="SUPFAM" id="SSF47769">
    <property type="entry name" value="SAM/Pointed domain"/>
    <property type="match status" value="1"/>
</dbReference>
<dbReference type="EC" id="5.2.1.8" evidence="2 5"/>
<protein>
    <recommendedName>
        <fullName evidence="2 5">peptidylprolyl isomerase</fullName>
        <ecNumber evidence="2 5">5.2.1.8</ecNumber>
    </recommendedName>
</protein>
<feature type="signal peptide" evidence="6">
    <location>
        <begin position="1"/>
        <end position="20"/>
    </location>
</feature>
<dbReference type="InterPro" id="IPR001660">
    <property type="entry name" value="SAM"/>
</dbReference>
<dbReference type="Pfam" id="PF00254">
    <property type="entry name" value="FKBP_C"/>
    <property type="match status" value="1"/>
</dbReference>
<name>A0ABD3N8U4_9STRA</name>
<dbReference type="Gene3D" id="3.10.50.40">
    <property type="match status" value="1"/>
</dbReference>
<dbReference type="InterPro" id="IPR046357">
    <property type="entry name" value="PPIase_dom_sf"/>
</dbReference>
<evidence type="ECO:0000259" key="8">
    <source>
        <dbReference type="PROSITE" id="PS50105"/>
    </source>
</evidence>
<evidence type="ECO:0000256" key="4">
    <source>
        <dbReference type="ARBA" id="ARBA00023235"/>
    </source>
</evidence>
<feature type="domain" description="SAM" evidence="8">
    <location>
        <begin position="98"/>
        <end position="166"/>
    </location>
</feature>
<dbReference type="SUPFAM" id="SSF54534">
    <property type="entry name" value="FKBP-like"/>
    <property type="match status" value="1"/>
</dbReference>
<comment type="catalytic activity">
    <reaction evidence="1 5">
        <text>[protein]-peptidylproline (omega=180) = [protein]-peptidylproline (omega=0)</text>
        <dbReference type="Rhea" id="RHEA:16237"/>
        <dbReference type="Rhea" id="RHEA-COMP:10747"/>
        <dbReference type="Rhea" id="RHEA-COMP:10748"/>
        <dbReference type="ChEBI" id="CHEBI:83833"/>
        <dbReference type="ChEBI" id="CHEBI:83834"/>
        <dbReference type="EC" id="5.2.1.8"/>
    </reaction>
</comment>
<evidence type="ECO:0000256" key="6">
    <source>
        <dbReference type="SAM" id="SignalP"/>
    </source>
</evidence>
<dbReference type="InterPro" id="IPR013761">
    <property type="entry name" value="SAM/pointed_sf"/>
</dbReference>
<keyword evidence="6" id="KW-0732">Signal</keyword>
<dbReference type="PANTHER" id="PTHR10516:SF443">
    <property type="entry name" value="FK506-BINDING PROTEIN 59-RELATED"/>
    <property type="match status" value="1"/>
</dbReference>
<evidence type="ECO:0000256" key="3">
    <source>
        <dbReference type="ARBA" id="ARBA00023110"/>
    </source>
</evidence>
<evidence type="ECO:0000259" key="7">
    <source>
        <dbReference type="PROSITE" id="PS50059"/>
    </source>
</evidence>
<dbReference type="EMBL" id="JALLPJ020001265">
    <property type="protein sequence ID" value="KAL3772518.1"/>
    <property type="molecule type" value="Genomic_DNA"/>
</dbReference>
<dbReference type="Gene3D" id="1.10.150.50">
    <property type="entry name" value="Transcription Factor, Ets-1"/>
    <property type="match status" value="1"/>
</dbReference>
<dbReference type="PANTHER" id="PTHR10516">
    <property type="entry name" value="PEPTIDYL-PROLYL CIS-TRANS ISOMERASE"/>
    <property type="match status" value="1"/>
</dbReference>
<feature type="domain" description="PPIase FKBP-type" evidence="7">
    <location>
        <begin position="169"/>
        <end position="252"/>
    </location>
</feature>
<evidence type="ECO:0000256" key="5">
    <source>
        <dbReference type="PROSITE-ProRule" id="PRU00277"/>
    </source>
</evidence>